<dbReference type="InterPro" id="IPR019557">
    <property type="entry name" value="AminoTfrase-like_pln_mobile"/>
</dbReference>
<dbReference type="EMBL" id="CAUOFW020003613">
    <property type="protein sequence ID" value="CAK9161053.1"/>
    <property type="molecule type" value="Genomic_DNA"/>
</dbReference>
<evidence type="ECO:0000313" key="2">
    <source>
        <dbReference type="EMBL" id="CAK9161053.1"/>
    </source>
</evidence>
<dbReference type="AlphaFoldDB" id="A0ABC8T1T2"/>
<accession>A0ABC8T1T2</accession>
<proteinExistence type="predicted"/>
<evidence type="ECO:0000313" key="3">
    <source>
        <dbReference type="Proteomes" id="UP001642360"/>
    </source>
</evidence>
<dbReference type="Proteomes" id="UP001642360">
    <property type="component" value="Unassembled WGS sequence"/>
</dbReference>
<reference evidence="2 3" key="1">
    <citation type="submission" date="2024-02" db="EMBL/GenBank/DDBJ databases">
        <authorList>
            <person name="Vignale AGUSTIN F."/>
            <person name="Sosa J E."/>
            <person name="Modenutti C."/>
        </authorList>
    </citation>
    <scope>NUCLEOTIDE SEQUENCE [LARGE SCALE GENOMIC DNA]</scope>
</reference>
<name>A0ABC8T1T2_9AQUA</name>
<dbReference type="InterPro" id="IPR044824">
    <property type="entry name" value="MAIN-like"/>
</dbReference>
<organism evidence="2 3">
    <name type="scientific">Ilex paraguariensis</name>
    <name type="common">yerba mate</name>
    <dbReference type="NCBI Taxonomy" id="185542"/>
    <lineage>
        <taxon>Eukaryota</taxon>
        <taxon>Viridiplantae</taxon>
        <taxon>Streptophyta</taxon>
        <taxon>Embryophyta</taxon>
        <taxon>Tracheophyta</taxon>
        <taxon>Spermatophyta</taxon>
        <taxon>Magnoliopsida</taxon>
        <taxon>eudicotyledons</taxon>
        <taxon>Gunneridae</taxon>
        <taxon>Pentapetalae</taxon>
        <taxon>asterids</taxon>
        <taxon>campanulids</taxon>
        <taxon>Aquifoliales</taxon>
        <taxon>Aquifoliaceae</taxon>
        <taxon>Ilex</taxon>
    </lineage>
</organism>
<dbReference type="PANTHER" id="PTHR46033:SF8">
    <property type="entry name" value="PROTEIN MAINTENANCE OF MERISTEMS-LIKE"/>
    <property type="match status" value="1"/>
</dbReference>
<feature type="domain" description="Aminotransferase-like plant mobile" evidence="1">
    <location>
        <begin position="48"/>
        <end position="96"/>
    </location>
</feature>
<evidence type="ECO:0000259" key="1">
    <source>
        <dbReference type="Pfam" id="PF10536"/>
    </source>
</evidence>
<dbReference type="Pfam" id="PF10536">
    <property type="entry name" value="PMD"/>
    <property type="match status" value="1"/>
</dbReference>
<comment type="caution">
    <text evidence="2">The sequence shown here is derived from an EMBL/GenBank/DDBJ whole genome shotgun (WGS) entry which is preliminary data.</text>
</comment>
<dbReference type="PANTHER" id="PTHR46033">
    <property type="entry name" value="PROTEIN MAIN-LIKE 2"/>
    <property type="match status" value="1"/>
</dbReference>
<keyword evidence="3" id="KW-1185">Reference proteome</keyword>
<protein>
    <recommendedName>
        <fullName evidence="1">Aminotransferase-like plant mobile domain-containing protein</fullName>
    </recommendedName>
</protein>
<gene>
    <name evidence="2" type="ORF">ILEXP_LOCUS29840</name>
</gene>
<sequence length="233" mass="26754">MVIGNFSTRFSLPSFIKRMNKLTECQKDAIKSVGFGNLLQIPDQMPCKNLLVELMERWSCEKLAFILLPGEIRITLMDVALDLGLRLTGKPVILKEDAPSLDLGRLYGATVWNRKITVASIEERLESLDKVKDFAWGAAVHEEVLNWLCRKKETNVQYAGGCLIFLQEDYVWTRPEIREHWVIDIESEVDVVIVKEVCGGERRLFKSIETISTCVECVEKYRYFFTADNVREG</sequence>